<evidence type="ECO:0008006" key="5">
    <source>
        <dbReference type="Google" id="ProtNLM"/>
    </source>
</evidence>
<name>A0A7S3GID7_9EUKA</name>
<evidence type="ECO:0000256" key="1">
    <source>
        <dbReference type="SAM" id="MobiDB-lite"/>
    </source>
</evidence>
<feature type="transmembrane region" description="Helical" evidence="2">
    <location>
        <begin position="341"/>
        <end position="366"/>
    </location>
</feature>
<reference evidence="4" key="1">
    <citation type="submission" date="2021-01" db="EMBL/GenBank/DDBJ databases">
        <authorList>
            <person name="Corre E."/>
            <person name="Pelletier E."/>
            <person name="Niang G."/>
            <person name="Scheremetjew M."/>
            <person name="Finn R."/>
            <person name="Kale V."/>
            <person name="Holt S."/>
            <person name="Cochrane G."/>
            <person name="Meng A."/>
            <person name="Brown T."/>
            <person name="Cohen L."/>
        </authorList>
    </citation>
    <scope>NUCLEOTIDE SEQUENCE</scope>
    <source>
        <strain evidence="4">NIES-2562</strain>
    </source>
</reference>
<protein>
    <recommendedName>
        <fullName evidence="5">Surface antigen-like protein</fullName>
    </recommendedName>
</protein>
<feature type="signal peptide" evidence="3">
    <location>
        <begin position="1"/>
        <end position="18"/>
    </location>
</feature>
<evidence type="ECO:0000313" key="4">
    <source>
        <dbReference type="EMBL" id="CAE0267269.1"/>
    </source>
</evidence>
<sequence>MFMLCAVSVLCLLVKTSAQDGSSIVFAKGFSCPSAVSVTFSPSLGKSVAYVVNTGNSSVVSVDLQSGNVTTVYTTSEPTWGVAASGDSVYITQGRDIEELERSSLGSLIGMRTLASVDIPLGIALVPQSGFLVFTNAIRGVHFQNTFLLRSSVGSKHDQVKAINLETPLSSSQAIAVDKESSFIYANDYCVGSDLDASVSAPASIVRINITSGQRSIVSEVLGCPTAMVLGMNSSTLYVVMHSVMRVIAIVLPPPNSRATSRAFSLALLTPPSSGQWSPQGIALSPTGTGLFVSLARLSEGGAACAGYEDAGQTNSNGSGVLLFVTIPTPPQPQPIGDAGLLASLIAVGLAVVSVALFYTVCTVYGKKKRKRMAVSYSEDAHTRPRSFSAAVAIASSPAKKGYTSLRESFPASSGEASKKRARPSEVSFRTDELHSAAGSIQSGGDRGAEGHE</sequence>
<keyword evidence="2" id="KW-0812">Transmembrane</keyword>
<evidence type="ECO:0000256" key="3">
    <source>
        <dbReference type="SAM" id="SignalP"/>
    </source>
</evidence>
<dbReference type="EMBL" id="HBIB01045178">
    <property type="protein sequence ID" value="CAE0267269.1"/>
    <property type="molecule type" value="Transcribed_RNA"/>
</dbReference>
<feature type="region of interest" description="Disordered" evidence="1">
    <location>
        <begin position="401"/>
        <end position="453"/>
    </location>
</feature>
<keyword evidence="3" id="KW-0732">Signal</keyword>
<keyword evidence="2" id="KW-0472">Membrane</keyword>
<organism evidence="4">
    <name type="scientific">Palpitomonas bilix</name>
    <dbReference type="NCBI Taxonomy" id="652834"/>
    <lineage>
        <taxon>Eukaryota</taxon>
        <taxon>Eukaryota incertae sedis</taxon>
    </lineage>
</organism>
<dbReference type="AlphaFoldDB" id="A0A7S3GID7"/>
<accession>A0A7S3GID7</accession>
<gene>
    <name evidence="4" type="ORF">PBIL07802_LOCUS29613</name>
</gene>
<proteinExistence type="predicted"/>
<dbReference type="Gene3D" id="2.130.10.10">
    <property type="entry name" value="YVTN repeat-like/Quinoprotein amine dehydrogenase"/>
    <property type="match status" value="1"/>
</dbReference>
<dbReference type="SUPFAM" id="SSF63825">
    <property type="entry name" value="YWTD domain"/>
    <property type="match status" value="1"/>
</dbReference>
<dbReference type="InterPro" id="IPR015943">
    <property type="entry name" value="WD40/YVTN_repeat-like_dom_sf"/>
</dbReference>
<feature type="chain" id="PRO_5030890028" description="Surface antigen-like protein" evidence="3">
    <location>
        <begin position="19"/>
        <end position="453"/>
    </location>
</feature>
<evidence type="ECO:0000256" key="2">
    <source>
        <dbReference type="SAM" id="Phobius"/>
    </source>
</evidence>
<keyword evidence="2" id="KW-1133">Transmembrane helix</keyword>